<gene>
    <name evidence="1" type="ORF">QAD02_006162</name>
</gene>
<dbReference type="Proteomes" id="UP001239111">
    <property type="component" value="Chromosome 4"/>
</dbReference>
<proteinExistence type="predicted"/>
<evidence type="ECO:0000313" key="2">
    <source>
        <dbReference type="Proteomes" id="UP001239111"/>
    </source>
</evidence>
<organism evidence="1 2">
    <name type="scientific">Eretmocerus hayati</name>
    <dbReference type="NCBI Taxonomy" id="131215"/>
    <lineage>
        <taxon>Eukaryota</taxon>
        <taxon>Metazoa</taxon>
        <taxon>Ecdysozoa</taxon>
        <taxon>Arthropoda</taxon>
        <taxon>Hexapoda</taxon>
        <taxon>Insecta</taxon>
        <taxon>Pterygota</taxon>
        <taxon>Neoptera</taxon>
        <taxon>Endopterygota</taxon>
        <taxon>Hymenoptera</taxon>
        <taxon>Apocrita</taxon>
        <taxon>Proctotrupomorpha</taxon>
        <taxon>Chalcidoidea</taxon>
        <taxon>Aphelinidae</taxon>
        <taxon>Aphelininae</taxon>
        <taxon>Eretmocerus</taxon>
    </lineage>
</organism>
<accession>A0ACC2N4A0</accession>
<reference evidence="1" key="1">
    <citation type="submission" date="2023-04" db="EMBL/GenBank/DDBJ databases">
        <title>A chromosome-level genome assembly of the parasitoid wasp Eretmocerus hayati.</title>
        <authorList>
            <person name="Zhong Y."/>
            <person name="Liu S."/>
            <person name="Liu Y."/>
        </authorList>
    </citation>
    <scope>NUCLEOTIDE SEQUENCE</scope>
    <source>
        <strain evidence="1">ZJU_SS_LIU_2023</strain>
    </source>
</reference>
<protein>
    <submittedName>
        <fullName evidence="1">Uncharacterized protein</fullName>
    </submittedName>
</protein>
<dbReference type="EMBL" id="CM056744">
    <property type="protein sequence ID" value="KAJ8664500.1"/>
    <property type="molecule type" value="Genomic_DNA"/>
</dbReference>
<comment type="caution">
    <text evidence="1">The sequence shown here is derived from an EMBL/GenBank/DDBJ whole genome shotgun (WGS) entry which is preliminary data.</text>
</comment>
<sequence>MNKETTATINDSGLERGPYQIYAQNLVCSSLAASAKALKIAIQTKELDKEIKDKLITYIGNSARMTADAHHTVSLNRRAFIIPGLQNFIRSIAEKSQIDTFLFGCNFAEDVANAQKIEKCWKQLKAVPPNNKNSSVYKKKNFTAKNQQSSSNNRYENNYSNYKRPASYLKRNQRRGSVGRSSSSHRKTHQRSRR</sequence>
<keyword evidence="2" id="KW-1185">Reference proteome</keyword>
<name>A0ACC2N4A0_9HYME</name>
<evidence type="ECO:0000313" key="1">
    <source>
        <dbReference type="EMBL" id="KAJ8664500.1"/>
    </source>
</evidence>